<name>A0ACC2J222_9PEZI</name>
<reference evidence="1" key="1">
    <citation type="submission" date="2022-11" db="EMBL/GenBank/DDBJ databases">
        <title>Genome Sequence of Nemania bipapillata.</title>
        <authorList>
            <person name="Buettner E."/>
        </authorList>
    </citation>
    <scope>NUCLEOTIDE SEQUENCE</scope>
    <source>
        <strain evidence="1">CP14</strain>
    </source>
</reference>
<sequence length="325" mass="35963">MRETVISEVEEDVKSRMSRSSRDSAGSANRSTITSSKGMPARSAMPKPHPVDPAPAAWSKRPSSRLGGSRENLREANQQNGLRRGMHDMDAPSAASRSDVTERTSTSATESTISTTFDTRNDQILLYFDQPADSTTTADSSVDFSDDYMEDSDGEDLIVNERRTSRTKSQSQRDSASGWARGQRTSSAASRRESGHNSQYLKDSILPSPLHIPAKGYRLQDVPEDEVQSEYDEDIDADDIESELDGFPRPPMPPPTWPLPPRPEKPPTKPANPPAPTGFLHPSTAAQQGQRHENKPRHLKNKRSMVRLSAVGRSHTAMPWWGDED</sequence>
<evidence type="ECO:0000313" key="1">
    <source>
        <dbReference type="EMBL" id="KAJ8121456.1"/>
    </source>
</evidence>
<proteinExistence type="predicted"/>
<evidence type="ECO:0000313" key="2">
    <source>
        <dbReference type="Proteomes" id="UP001153334"/>
    </source>
</evidence>
<accession>A0ACC2J222</accession>
<protein>
    <submittedName>
        <fullName evidence="1">Uncharacterized protein</fullName>
    </submittedName>
</protein>
<comment type="caution">
    <text evidence="1">The sequence shown here is derived from an EMBL/GenBank/DDBJ whole genome shotgun (WGS) entry which is preliminary data.</text>
</comment>
<keyword evidence="2" id="KW-1185">Reference proteome</keyword>
<dbReference type="EMBL" id="JAPESX010000410">
    <property type="protein sequence ID" value="KAJ8121456.1"/>
    <property type="molecule type" value="Genomic_DNA"/>
</dbReference>
<organism evidence="1 2">
    <name type="scientific">Nemania bipapillata</name>
    <dbReference type="NCBI Taxonomy" id="110536"/>
    <lineage>
        <taxon>Eukaryota</taxon>
        <taxon>Fungi</taxon>
        <taxon>Dikarya</taxon>
        <taxon>Ascomycota</taxon>
        <taxon>Pezizomycotina</taxon>
        <taxon>Sordariomycetes</taxon>
        <taxon>Xylariomycetidae</taxon>
        <taxon>Xylariales</taxon>
        <taxon>Xylariaceae</taxon>
        <taxon>Nemania</taxon>
    </lineage>
</organism>
<dbReference type="Proteomes" id="UP001153334">
    <property type="component" value="Unassembled WGS sequence"/>
</dbReference>
<gene>
    <name evidence="1" type="ORF">ONZ43_g2098</name>
</gene>